<sequence>MDPSAPPPPVASSVPYYPQENLQPAAAAGGYPGAHAPAPPPVGYAYPPGMQAPAPPPVGYAYPQATYAQVPGGGYGTASYTTTTTVEPVQVPHVTQIRTTDRRWADKVHTMRILTIPACFFPVCWPVCCFWWFCVDDEKTVTTETYVDGTDGSGNPVVVRSTRQSRMV</sequence>
<name>A0ABQ6M4U9_9STRA</name>
<keyword evidence="3" id="KW-1185">Reference proteome</keyword>
<keyword evidence="1" id="KW-0472">Membrane</keyword>
<evidence type="ECO:0000313" key="2">
    <source>
        <dbReference type="EMBL" id="GMI19451.1"/>
    </source>
</evidence>
<keyword evidence="1" id="KW-1133">Transmembrane helix</keyword>
<evidence type="ECO:0000256" key="1">
    <source>
        <dbReference type="SAM" id="Phobius"/>
    </source>
</evidence>
<evidence type="ECO:0000313" key="3">
    <source>
        <dbReference type="Proteomes" id="UP001165060"/>
    </source>
</evidence>
<dbReference type="Proteomes" id="UP001165060">
    <property type="component" value="Unassembled WGS sequence"/>
</dbReference>
<accession>A0ABQ6M4U9</accession>
<feature type="transmembrane region" description="Helical" evidence="1">
    <location>
        <begin position="113"/>
        <end position="133"/>
    </location>
</feature>
<gene>
    <name evidence="2" type="ORF">TeGR_g7783</name>
</gene>
<protein>
    <submittedName>
        <fullName evidence="2">Uncharacterized protein</fullName>
    </submittedName>
</protein>
<reference evidence="2 3" key="1">
    <citation type="journal article" date="2023" name="Commun. Biol.">
        <title>Genome analysis of Parmales, the sister group of diatoms, reveals the evolutionary specialization of diatoms from phago-mixotrophs to photoautotrophs.</title>
        <authorList>
            <person name="Ban H."/>
            <person name="Sato S."/>
            <person name="Yoshikawa S."/>
            <person name="Yamada K."/>
            <person name="Nakamura Y."/>
            <person name="Ichinomiya M."/>
            <person name="Sato N."/>
            <person name="Blanc-Mathieu R."/>
            <person name="Endo H."/>
            <person name="Kuwata A."/>
            <person name="Ogata H."/>
        </authorList>
    </citation>
    <scope>NUCLEOTIDE SEQUENCE [LARGE SCALE GENOMIC DNA]</scope>
</reference>
<dbReference type="EMBL" id="BRYB01003719">
    <property type="protein sequence ID" value="GMI19451.1"/>
    <property type="molecule type" value="Genomic_DNA"/>
</dbReference>
<keyword evidence="1" id="KW-0812">Transmembrane</keyword>
<organism evidence="2 3">
    <name type="scientific">Tetraparma gracilis</name>
    <dbReference type="NCBI Taxonomy" id="2962635"/>
    <lineage>
        <taxon>Eukaryota</taxon>
        <taxon>Sar</taxon>
        <taxon>Stramenopiles</taxon>
        <taxon>Ochrophyta</taxon>
        <taxon>Bolidophyceae</taxon>
        <taxon>Parmales</taxon>
        <taxon>Triparmaceae</taxon>
        <taxon>Tetraparma</taxon>
    </lineage>
</organism>
<proteinExistence type="predicted"/>
<comment type="caution">
    <text evidence="2">The sequence shown here is derived from an EMBL/GenBank/DDBJ whole genome shotgun (WGS) entry which is preliminary data.</text>
</comment>